<keyword evidence="5" id="KW-1185">Reference proteome</keyword>
<reference evidence="4 5" key="1">
    <citation type="submission" date="2019-08" db="EMBL/GenBank/DDBJ databases">
        <title>Genomes of Antarctic Bizionia species.</title>
        <authorList>
            <person name="Bowman J.P."/>
        </authorList>
    </citation>
    <scope>NUCLEOTIDE SEQUENCE [LARGE SCALE GENOMIC DNA]</scope>
    <source>
        <strain evidence="4 5">HFD</strain>
    </source>
</reference>
<dbReference type="InterPro" id="IPR019734">
    <property type="entry name" value="TPR_rpt"/>
</dbReference>
<proteinExistence type="predicted"/>
<evidence type="ECO:0000256" key="1">
    <source>
        <dbReference type="ARBA" id="ARBA00022737"/>
    </source>
</evidence>
<evidence type="ECO:0000313" key="4">
    <source>
        <dbReference type="EMBL" id="TYB70022.1"/>
    </source>
</evidence>
<dbReference type="RefSeq" id="WP_148370848.1">
    <property type="nucleotide sequence ID" value="NZ_VSKM01000018.1"/>
</dbReference>
<keyword evidence="2 3" id="KW-0802">TPR repeat</keyword>
<dbReference type="InterPro" id="IPR011990">
    <property type="entry name" value="TPR-like_helical_dom_sf"/>
</dbReference>
<dbReference type="PROSITE" id="PS50005">
    <property type="entry name" value="TPR"/>
    <property type="match status" value="1"/>
</dbReference>
<feature type="repeat" description="TPR" evidence="3">
    <location>
        <begin position="287"/>
        <end position="320"/>
    </location>
</feature>
<gene>
    <name evidence="4" type="ORF">ES676_13465</name>
</gene>
<organism evidence="4 5">
    <name type="scientific">Bizionia saleffrena</name>
    <dbReference type="NCBI Taxonomy" id="291189"/>
    <lineage>
        <taxon>Bacteria</taxon>
        <taxon>Pseudomonadati</taxon>
        <taxon>Bacteroidota</taxon>
        <taxon>Flavobacteriia</taxon>
        <taxon>Flavobacteriales</taxon>
        <taxon>Flavobacteriaceae</taxon>
        <taxon>Bizionia</taxon>
    </lineage>
</organism>
<dbReference type="PANTHER" id="PTHR44943:SF8">
    <property type="entry name" value="TPR REPEAT-CONTAINING PROTEIN MJ0263"/>
    <property type="match status" value="1"/>
</dbReference>
<sequence>MKKQFIFALAVMVTITTFAQKRELRTLERAVKNNNYAEAKSVVSELESMVGSMDDKLKSKYYFNKAQAYYANGAGSNADFKIAISDLTKVDDNYVSEVSEIKQSLQNELLTKANNLYTSGKYSEAAKLFEMLYALVPSDQVYLYYAAASAVSAQEVEIALKHYLELKELGYTGVEMQYLATNKETGEEESFDKVTRDVYVNKVKTHISPKDVESESKTAEITKNIALIYNSLGESEKGLKAIKVAREADPSNIDLILIEANMHYKLEDREAYTNLIKEATQKDPNNKDLLYNLGVLSAEAGNAKEAKMYYKKVLQLDPAYVNAATNIAALILEEEVAVIKEMNGLGSSVSDNNRYDQLKKKRSDIYYEAIPYLEGVLKIDEGNIDVARTLKGIYSAIGEEAKLNAIKAKYKI</sequence>
<evidence type="ECO:0000256" key="3">
    <source>
        <dbReference type="PROSITE-ProRule" id="PRU00339"/>
    </source>
</evidence>
<keyword evidence="1" id="KW-0677">Repeat</keyword>
<name>A0A8H2QDK2_9FLAO</name>
<dbReference type="Proteomes" id="UP000323324">
    <property type="component" value="Unassembled WGS sequence"/>
</dbReference>
<comment type="caution">
    <text evidence="4">The sequence shown here is derived from an EMBL/GenBank/DDBJ whole genome shotgun (WGS) entry which is preliminary data.</text>
</comment>
<dbReference type="InterPro" id="IPR051685">
    <property type="entry name" value="Ycf3/AcsC/BcsC/TPR_MFPF"/>
</dbReference>
<dbReference type="SMART" id="SM00028">
    <property type="entry name" value="TPR"/>
    <property type="match status" value="3"/>
</dbReference>
<evidence type="ECO:0000313" key="5">
    <source>
        <dbReference type="Proteomes" id="UP000323324"/>
    </source>
</evidence>
<dbReference type="SUPFAM" id="SSF48452">
    <property type="entry name" value="TPR-like"/>
    <property type="match status" value="2"/>
</dbReference>
<dbReference type="Pfam" id="PF13181">
    <property type="entry name" value="TPR_8"/>
    <property type="match status" value="1"/>
</dbReference>
<dbReference type="Gene3D" id="1.25.40.10">
    <property type="entry name" value="Tetratricopeptide repeat domain"/>
    <property type="match status" value="2"/>
</dbReference>
<dbReference type="PANTHER" id="PTHR44943">
    <property type="entry name" value="CELLULOSE SYNTHASE OPERON PROTEIN C"/>
    <property type="match status" value="1"/>
</dbReference>
<protein>
    <submittedName>
        <fullName evidence="4">Tetratricopeptide repeat protein</fullName>
    </submittedName>
</protein>
<accession>A0A8H2QDK2</accession>
<evidence type="ECO:0000256" key="2">
    <source>
        <dbReference type="ARBA" id="ARBA00022803"/>
    </source>
</evidence>
<dbReference type="EMBL" id="VSKM01000018">
    <property type="protein sequence ID" value="TYB70022.1"/>
    <property type="molecule type" value="Genomic_DNA"/>
</dbReference>
<dbReference type="AlphaFoldDB" id="A0A8H2QDK2"/>